<accession>A0ABT3QD98</accession>
<evidence type="ECO:0000313" key="5">
    <source>
        <dbReference type="EMBL" id="MCX2563277.1"/>
    </source>
</evidence>
<dbReference type="EC" id="3.1.3.2" evidence="1"/>
<dbReference type="Gene3D" id="1.20.144.10">
    <property type="entry name" value="Phosphatidic acid phosphatase type 2/haloperoxidase"/>
    <property type="match status" value="1"/>
</dbReference>
<gene>
    <name evidence="5" type="ORF">OQ497_04775</name>
</gene>
<keyword evidence="3" id="KW-0732">Signal</keyword>
<dbReference type="InterPro" id="IPR001011">
    <property type="entry name" value="Acid_Pase_classA_bac"/>
</dbReference>
<dbReference type="InterPro" id="IPR000326">
    <property type="entry name" value="PAP2/HPO"/>
</dbReference>
<dbReference type="CDD" id="cd03397">
    <property type="entry name" value="PAP2_acid_phosphatase"/>
    <property type="match status" value="1"/>
</dbReference>
<sequence length="265" mass="28444">MKMKKSAGLLCFVVSFTAALSACSSGHAGSVIPAASLPDAREVLPPPPVPGSAGQADDDQVFKATRDLRGSSRWMLAQHDALLDKATLLEDFSCAVGYKLDLKQAPHLKSFFDKVAPAIKERTSQVKHLWHRRRPFVGTDQPTCTTVADLGLYSSFPSGHTTAGYGMALVLASLLPEKAGPVLQRGRVFGESRIVCGVHWKSDVEAGYLNAASQMSVLLREPSLQEDLKAAQDELRAMAHTQPPVDAAQCQTERDAADHSLLSAP</sequence>
<feature type="signal peptide" evidence="3">
    <location>
        <begin position="1"/>
        <end position="21"/>
    </location>
</feature>
<feature type="chain" id="PRO_5047490871" description="Acid phosphatase" evidence="3">
    <location>
        <begin position="22"/>
        <end position="265"/>
    </location>
</feature>
<name>A0ABT3QD98_9PROT</name>
<comment type="caution">
    <text evidence="5">The sequence shown here is derived from an EMBL/GenBank/DDBJ whole genome shotgun (WGS) entry which is preliminary data.</text>
</comment>
<feature type="region of interest" description="Disordered" evidence="2">
    <location>
        <begin position="39"/>
        <end position="59"/>
    </location>
</feature>
<evidence type="ECO:0000256" key="3">
    <source>
        <dbReference type="SAM" id="SignalP"/>
    </source>
</evidence>
<dbReference type="SMART" id="SM00014">
    <property type="entry name" value="acidPPc"/>
    <property type="match status" value="1"/>
</dbReference>
<reference evidence="5 6" key="1">
    <citation type="submission" date="2022-11" db="EMBL/GenBank/DDBJ databases">
        <title>Genome sequencing of Acetobacter type strain.</title>
        <authorList>
            <person name="Heo J."/>
            <person name="Lee D."/>
            <person name="Han B.-H."/>
            <person name="Hong S.-B."/>
            <person name="Kwon S.-W."/>
        </authorList>
    </citation>
    <scope>NUCLEOTIDE SEQUENCE [LARGE SCALE GENOMIC DNA]</scope>
    <source>
        <strain evidence="5 6">KACC 21253</strain>
    </source>
</reference>
<dbReference type="PIRSF" id="PIRSF000897">
    <property type="entry name" value="Acid_Ptase_ClsA"/>
    <property type="match status" value="1"/>
</dbReference>
<feature type="region of interest" description="Disordered" evidence="2">
    <location>
        <begin position="241"/>
        <end position="265"/>
    </location>
</feature>
<dbReference type="Proteomes" id="UP001301152">
    <property type="component" value="Unassembled WGS sequence"/>
</dbReference>
<protein>
    <recommendedName>
        <fullName evidence="1">Acid phosphatase</fullName>
        <ecNumber evidence="1">3.1.3.2</ecNumber>
    </recommendedName>
</protein>
<dbReference type="PROSITE" id="PS51257">
    <property type="entry name" value="PROKAR_LIPOPROTEIN"/>
    <property type="match status" value="1"/>
</dbReference>
<evidence type="ECO:0000256" key="1">
    <source>
        <dbReference type="PIRNR" id="PIRNR000897"/>
    </source>
</evidence>
<keyword evidence="1" id="KW-0378">Hydrolase</keyword>
<evidence type="ECO:0000256" key="2">
    <source>
        <dbReference type="SAM" id="MobiDB-lite"/>
    </source>
</evidence>
<dbReference type="Pfam" id="PF01569">
    <property type="entry name" value="PAP2"/>
    <property type="match status" value="1"/>
</dbReference>
<keyword evidence="6" id="KW-1185">Reference proteome</keyword>
<comment type="catalytic activity">
    <reaction evidence="1">
        <text>a phosphate monoester + H2O = an alcohol + phosphate</text>
        <dbReference type="Rhea" id="RHEA:15017"/>
        <dbReference type="ChEBI" id="CHEBI:15377"/>
        <dbReference type="ChEBI" id="CHEBI:30879"/>
        <dbReference type="ChEBI" id="CHEBI:43474"/>
        <dbReference type="ChEBI" id="CHEBI:67140"/>
        <dbReference type="EC" id="3.1.3.2"/>
    </reaction>
</comment>
<proteinExistence type="inferred from homology"/>
<organism evidence="5 6">
    <name type="scientific">Acetobacter thailandicus</name>
    <dbReference type="NCBI Taxonomy" id="1502842"/>
    <lineage>
        <taxon>Bacteria</taxon>
        <taxon>Pseudomonadati</taxon>
        <taxon>Pseudomonadota</taxon>
        <taxon>Alphaproteobacteria</taxon>
        <taxon>Acetobacterales</taxon>
        <taxon>Acetobacteraceae</taxon>
        <taxon>Acetobacter</taxon>
    </lineage>
</organism>
<dbReference type="PRINTS" id="PR00483">
    <property type="entry name" value="BACPHPHTASE"/>
</dbReference>
<dbReference type="InterPro" id="IPR036938">
    <property type="entry name" value="PAP2/HPO_sf"/>
</dbReference>
<comment type="similarity">
    <text evidence="1">Belongs to the class A bacterial acid phosphatase family.</text>
</comment>
<evidence type="ECO:0000313" key="6">
    <source>
        <dbReference type="Proteomes" id="UP001301152"/>
    </source>
</evidence>
<feature type="domain" description="Phosphatidic acid phosphatase type 2/haloperoxidase" evidence="4">
    <location>
        <begin position="111"/>
        <end position="219"/>
    </location>
</feature>
<dbReference type="SUPFAM" id="SSF48317">
    <property type="entry name" value="Acid phosphatase/Vanadium-dependent haloperoxidase"/>
    <property type="match status" value="1"/>
</dbReference>
<dbReference type="RefSeq" id="WP_242005174.1">
    <property type="nucleotide sequence ID" value="NZ_JAPIUZ010000001.1"/>
</dbReference>
<dbReference type="EMBL" id="JAPIUZ010000001">
    <property type="protein sequence ID" value="MCX2563277.1"/>
    <property type="molecule type" value="Genomic_DNA"/>
</dbReference>
<evidence type="ECO:0000259" key="4">
    <source>
        <dbReference type="SMART" id="SM00014"/>
    </source>
</evidence>